<dbReference type="EMBL" id="CP017641">
    <property type="protein sequence ID" value="APZ91194.1"/>
    <property type="molecule type" value="Genomic_DNA"/>
</dbReference>
<protein>
    <submittedName>
        <fullName evidence="2">Phospholipase YtpA</fullName>
        <ecNumber evidence="2">3.1.1.-</ecNumber>
    </submittedName>
</protein>
<dbReference type="PANTHER" id="PTHR11614">
    <property type="entry name" value="PHOSPHOLIPASE-RELATED"/>
    <property type="match status" value="1"/>
</dbReference>
<dbReference type="Gene3D" id="3.40.50.1820">
    <property type="entry name" value="alpha/beta hydrolase"/>
    <property type="match status" value="1"/>
</dbReference>
<keyword evidence="2" id="KW-0378">Hydrolase</keyword>
<evidence type="ECO:0000313" key="2">
    <source>
        <dbReference type="EMBL" id="APZ91194.1"/>
    </source>
</evidence>
<dbReference type="SUPFAM" id="SSF53474">
    <property type="entry name" value="alpha/beta-Hydrolases"/>
    <property type="match status" value="1"/>
</dbReference>
<dbReference type="KEGG" id="fmr:Fuma_00780"/>
<keyword evidence="3" id="KW-1185">Reference proteome</keyword>
<sequence length="299" mass="33554">MSDANVRNLVASDGVSLQFRHWATSDSPRGVVVCLHGIQSHSGWYDASSQQMSDAGYAVYFADRRGSGRNGFRRGHADHGLRLLNDVRQLVRLARREHPRVPLTLLGLSWGGKTATAFAQCWPGAIDQLVLLYPGLKPKIRPNFVQSFQLRFARRHDIRFKTARVPLADPALMTDDRKHQNFILNDPLALHFVTSGFLNSGRDLDRIIATKCEPVPPTLLMLAGNDRIIDNFATRQLVSKFDTNSLTIREYPNAQHTLEFDSRREQICCEIIDWISRTTAFTVQQTAPCAAPPVRPPGS</sequence>
<organism evidence="2 3">
    <name type="scientific">Fuerstiella marisgermanici</name>
    <dbReference type="NCBI Taxonomy" id="1891926"/>
    <lineage>
        <taxon>Bacteria</taxon>
        <taxon>Pseudomonadati</taxon>
        <taxon>Planctomycetota</taxon>
        <taxon>Planctomycetia</taxon>
        <taxon>Planctomycetales</taxon>
        <taxon>Planctomycetaceae</taxon>
        <taxon>Fuerstiella</taxon>
    </lineage>
</organism>
<accession>A0A1P8WAW7</accession>
<name>A0A1P8WAW7_9PLAN</name>
<dbReference type="GO" id="GO:0016787">
    <property type="term" value="F:hydrolase activity"/>
    <property type="evidence" value="ECO:0007669"/>
    <property type="project" value="UniProtKB-KW"/>
</dbReference>
<reference evidence="2 3" key="1">
    <citation type="journal article" date="2016" name="Front. Microbiol.">
        <title>Fuerstia marisgermanicae gen. nov., sp. nov., an Unusual Member of the Phylum Planctomycetes from the German Wadden Sea.</title>
        <authorList>
            <person name="Kohn T."/>
            <person name="Heuer A."/>
            <person name="Jogler M."/>
            <person name="Vollmers J."/>
            <person name="Boedeker C."/>
            <person name="Bunk B."/>
            <person name="Rast P."/>
            <person name="Borchert D."/>
            <person name="Glockner I."/>
            <person name="Freese H.M."/>
            <person name="Klenk H.P."/>
            <person name="Overmann J."/>
            <person name="Kaster A.K."/>
            <person name="Rohde M."/>
            <person name="Wiegand S."/>
            <person name="Jogler C."/>
        </authorList>
    </citation>
    <scope>NUCLEOTIDE SEQUENCE [LARGE SCALE GENOMIC DNA]</scope>
    <source>
        <strain evidence="2 3">NH11</strain>
    </source>
</reference>
<dbReference type="OrthoDB" id="233176at2"/>
<dbReference type="Proteomes" id="UP000187735">
    <property type="component" value="Chromosome"/>
</dbReference>
<dbReference type="RefSeq" id="WP_077022993.1">
    <property type="nucleotide sequence ID" value="NZ_CP017641.1"/>
</dbReference>
<dbReference type="EC" id="3.1.1.-" evidence="2"/>
<dbReference type="STRING" id="1891926.Fuma_00780"/>
<gene>
    <name evidence="2" type="primary">ytpA</name>
    <name evidence="2" type="ORF">Fuma_00780</name>
</gene>
<proteinExistence type="predicted"/>
<dbReference type="Pfam" id="PF12146">
    <property type="entry name" value="Hydrolase_4"/>
    <property type="match status" value="1"/>
</dbReference>
<dbReference type="InterPro" id="IPR022742">
    <property type="entry name" value="Hydrolase_4"/>
</dbReference>
<dbReference type="InterPro" id="IPR029058">
    <property type="entry name" value="AB_hydrolase_fold"/>
</dbReference>
<feature type="domain" description="Serine aminopeptidase S33" evidence="1">
    <location>
        <begin position="27"/>
        <end position="262"/>
    </location>
</feature>
<dbReference type="AlphaFoldDB" id="A0A1P8WAW7"/>
<dbReference type="InterPro" id="IPR051044">
    <property type="entry name" value="MAG_DAG_Lipase"/>
</dbReference>
<evidence type="ECO:0000259" key="1">
    <source>
        <dbReference type="Pfam" id="PF12146"/>
    </source>
</evidence>
<evidence type="ECO:0000313" key="3">
    <source>
        <dbReference type="Proteomes" id="UP000187735"/>
    </source>
</evidence>